<comment type="caution">
    <text evidence="1">The sequence shown here is derived from an EMBL/GenBank/DDBJ whole genome shotgun (WGS) entry which is preliminary data.</text>
</comment>
<dbReference type="EMBL" id="CASHTH010002664">
    <property type="protein sequence ID" value="CAI8033404.1"/>
    <property type="molecule type" value="Genomic_DNA"/>
</dbReference>
<accession>A0AA35SPN5</accession>
<dbReference type="AlphaFoldDB" id="A0AA35SPN5"/>
<evidence type="ECO:0000313" key="2">
    <source>
        <dbReference type="Proteomes" id="UP001174909"/>
    </source>
</evidence>
<dbReference type="InterPro" id="IPR002696">
    <property type="entry name" value="Membr_insert_effic_factor_YidD"/>
</dbReference>
<dbReference type="PANTHER" id="PTHR33383:SF1">
    <property type="entry name" value="MEMBRANE PROTEIN INSERTION EFFICIENCY FACTOR-RELATED"/>
    <property type="match status" value="1"/>
</dbReference>
<gene>
    <name evidence="1" type="ORF">GBAR_LOCUS18842</name>
</gene>
<proteinExistence type="inferred from homology"/>
<dbReference type="Proteomes" id="UP001174909">
    <property type="component" value="Unassembled WGS sequence"/>
</dbReference>
<dbReference type="Pfam" id="PF01809">
    <property type="entry name" value="YidD"/>
    <property type="match status" value="1"/>
</dbReference>
<evidence type="ECO:0000313" key="1">
    <source>
        <dbReference type="EMBL" id="CAI8033404.1"/>
    </source>
</evidence>
<dbReference type="PANTHER" id="PTHR33383">
    <property type="entry name" value="MEMBRANE PROTEIN INSERTION EFFICIENCY FACTOR-RELATED"/>
    <property type="match status" value="1"/>
</dbReference>
<dbReference type="SMART" id="SM01234">
    <property type="entry name" value="Haemolytic"/>
    <property type="match status" value="1"/>
</dbReference>
<keyword evidence="2" id="KW-1185">Reference proteome</keyword>
<reference evidence="1" key="1">
    <citation type="submission" date="2023-03" db="EMBL/GenBank/DDBJ databases">
        <authorList>
            <person name="Steffen K."/>
            <person name="Cardenas P."/>
        </authorList>
    </citation>
    <scope>NUCLEOTIDE SEQUENCE</scope>
</reference>
<dbReference type="NCBIfam" id="TIGR00278">
    <property type="entry name" value="membrane protein insertion efficiency factor YidD"/>
    <property type="match status" value="1"/>
</dbReference>
<protein>
    <submittedName>
        <fullName evidence="1">Membrane protein insertion efficiency factor</fullName>
    </submittedName>
</protein>
<sequence>MKSAVLWCIRAYQWSISPLLPSSCRYLPTCSHYSHDAVNRYGVLKGAFLGAKRLARCHPLGGKGYDPVP</sequence>
<organism evidence="1 2">
    <name type="scientific">Geodia barretti</name>
    <name type="common">Barrett's horny sponge</name>
    <dbReference type="NCBI Taxonomy" id="519541"/>
    <lineage>
        <taxon>Eukaryota</taxon>
        <taxon>Metazoa</taxon>
        <taxon>Porifera</taxon>
        <taxon>Demospongiae</taxon>
        <taxon>Heteroscleromorpha</taxon>
        <taxon>Tetractinellida</taxon>
        <taxon>Astrophorina</taxon>
        <taxon>Geodiidae</taxon>
        <taxon>Geodia</taxon>
    </lineage>
</organism>
<dbReference type="HAMAP" id="MF_00386">
    <property type="entry name" value="UPF0161_YidD"/>
    <property type="match status" value="1"/>
</dbReference>
<name>A0AA35SPN5_GEOBA</name>